<keyword evidence="4" id="KW-1185">Reference proteome</keyword>
<name>A0ABN9SC64_9DINO</name>
<organism evidence="3 4">
    <name type="scientific">Prorocentrum cordatum</name>
    <dbReference type="NCBI Taxonomy" id="2364126"/>
    <lineage>
        <taxon>Eukaryota</taxon>
        <taxon>Sar</taxon>
        <taxon>Alveolata</taxon>
        <taxon>Dinophyceae</taxon>
        <taxon>Prorocentrales</taxon>
        <taxon>Prorocentraceae</taxon>
        <taxon>Prorocentrum</taxon>
    </lineage>
</organism>
<accession>A0ABN9SC64</accession>
<dbReference type="InterPro" id="IPR011990">
    <property type="entry name" value="TPR-like_helical_dom_sf"/>
</dbReference>
<feature type="repeat" description="PPR" evidence="2">
    <location>
        <begin position="59"/>
        <end position="93"/>
    </location>
</feature>
<dbReference type="Gene3D" id="1.25.40.10">
    <property type="entry name" value="Tetratricopeptide repeat domain"/>
    <property type="match status" value="1"/>
</dbReference>
<proteinExistence type="predicted"/>
<sequence>MCEAKLEPNVTSPIMQRLLRGRRACSATALGSARARRASSGSGRWRSSARRWRRNWSPTLFSYNAGISACGKGMQWQSALSLINEMWEAKLLPNVISCSAAIRACDRAGKEQQAIWWLTETRDAKLESNVASFSDTLVLAMCKQILSRSPVNPGTEVCEYSK</sequence>
<reference evidence="3" key="1">
    <citation type="submission" date="2023-10" db="EMBL/GenBank/DDBJ databases">
        <authorList>
            <person name="Chen Y."/>
            <person name="Shah S."/>
            <person name="Dougan E. K."/>
            <person name="Thang M."/>
            <person name="Chan C."/>
        </authorList>
    </citation>
    <scope>NUCLEOTIDE SEQUENCE [LARGE SCALE GENOMIC DNA]</scope>
</reference>
<dbReference type="EMBL" id="CAUYUJ010009669">
    <property type="protein sequence ID" value="CAK0827403.1"/>
    <property type="molecule type" value="Genomic_DNA"/>
</dbReference>
<dbReference type="Proteomes" id="UP001189429">
    <property type="component" value="Unassembled WGS sequence"/>
</dbReference>
<gene>
    <name evidence="3" type="ORF">PCOR1329_LOCUS26956</name>
</gene>
<evidence type="ECO:0000256" key="1">
    <source>
        <dbReference type="ARBA" id="ARBA00022737"/>
    </source>
</evidence>
<evidence type="ECO:0000313" key="4">
    <source>
        <dbReference type="Proteomes" id="UP001189429"/>
    </source>
</evidence>
<dbReference type="PROSITE" id="PS51375">
    <property type="entry name" value="PPR"/>
    <property type="match status" value="1"/>
</dbReference>
<dbReference type="NCBIfam" id="TIGR00756">
    <property type="entry name" value="PPR"/>
    <property type="match status" value="1"/>
</dbReference>
<dbReference type="InterPro" id="IPR002885">
    <property type="entry name" value="PPR_rpt"/>
</dbReference>
<keyword evidence="1" id="KW-0677">Repeat</keyword>
<comment type="caution">
    <text evidence="3">The sequence shown here is derived from an EMBL/GenBank/DDBJ whole genome shotgun (WGS) entry which is preliminary data.</text>
</comment>
<evidence type="ECO:0000256" key="2">
    <source>
        <dbReference type="PROSITE-ProRule" id="PRU00708"/>
    </source>
</evidence>
<evidence type="ECO:0008006" key="5">
    <source>
        <dbReference type="Google" id="ProtNLM"/>
    </source>
</evidence>
<dbReference type="PANTHER" id="PTHR47447:SF17">
    <property type="entry name" value="OS12G0638900 PROTEIN"/>
    <property type="match status" value="1"/>
</dbReference>
<dbReference type="PANTHER" id="PTHR47447">
    <property type="entry name" value="OS03G0856100 PROTEIN"/>
    <property type="match status" value="1"/>
</dbReference>
<evidence type="ECO:0000313" key="3">
    <source>
        <dbReference type="EMBL" id="CAK0827403.1"/>
    </source>
</evidence>
<protein>
    <recommendedName>
        <fullName evidence="5">Pentatricopeptide repeat-containing protein</fullName>
    </recommendedName>
</protein>